<dbReference type="Proteomes" id="UP000585836">
    <property type="component" value="Unassembled WGS sequence"/>
</dbReference>
<name>A0A7W9PUU5_9ACTN</name>
<evidence type="ECO:0000256" key="2">
    <source>
        <dbReference type="ARBA" id="ARBA00022741"/>
    </source>
</evidence>
<dbReference type="InterPro" id="IPR050221">
    <property type="entry name" value="26S_Proteasome_ATPase"/>
</dbReference>
<dbReference type="AlphaFoldDB" id="A0A7W9PUU5"/>
<accession>A0A7W9PUU5</accession>
<dbReference type="RefSeq" id="WP_221509113.1">
    <property type="nucleotide sequence ID" value="NZ_BAAAWF010000106.1"/>
</dbReference>
<feature type="region of interest" description="Disordered" evidence="4">
    <location>
        <begin position="202"/>
        <end position="221"/>
    </location>
</feature>
<keyword evidence="7" id="KW-1185">Reference proteome</keyword>
<comment type="caution">
    <text evidence="6">The sequence shown here is derived from an EMBL/GenBank/DDBJ whole genome shotgun (WGS) entry which is preliminary data.</text>
</comment>
<comment type="similarity">
    <text evidence="1">Belongs to the AAA ATPase family.</text>
</comment>
<proteinExistence type="inferred from homology"/>
<dbReference type="GO" id="GO:0005524">
    <property type="term" value="F:ATP binding"/>
    <property type="evidence" value="ECO:0007669"/>
    <property type="project" value="UniProtKB-KW"/>
</dbReference>
<dbReference type="GO" id="GO:0016887">
    <property type="term" value="F:ATP hydrolysis activity"/>
    <property type="evidence" value="ECO:0007669"/>
    <property type="project" value="InterPro"/>
</dbReference>
<feature type="domain" description="AAA+ ATPase" evidence="5">
    <location>
        <begin position="431"/>
        <end position="563"/>
    </location>
</feature>
<evidence type="ECO:0000313" key="7">
    <source>
        <dbReference type="Proteomes" id="UP000585836"/>
    </source>
</evidence>
<evidence type="ECO:0000259" key="5">
    <source>
        <dbReference type="SMART" id="SM00382"/>
    </source>
</evidence>
<gene>
    <name evidence="6" type="ORF">FHS34_003749</name>
</gene>
<evidence type="ECO:0000256" key="4">
    <source>
        <dbReference type="SAM" id="MobiDB-lite"/>
    </source>
</evidence>
<dbReference type="CDD" id="cd19481">
    <property type="entry name" value="RecA-like_protease"/>
    <property type="match status" value="1"/>
</dbReference>
<evidence type="ECO:0000256" key="3">
    <source>
        <dbReference type="ARBA" id="ARBA00022840"/>
    </source>
</evidence>
<reference evidence="6 7" key="1">
    <citation type="submission" date="2020-08" db="EMBL/GenBank/DDBJ databases">
        <title>Genomic Encyclopedia of Type Strains, Phase III (KMG-III): the genomes of soil and plant-associated and newly described type strains.</title>
        <authorList>
            <person name="Whitman W."/>
        </authorList>
    </citation>
    <scope>NUCLEOTIDE SEQUENCE [LARGE SCALE GENOMIC DNA]</scope>
    <source>
        <strain evidence="6 7">CECT 3313</strain>
    </source>
</reference>
<evidence type="ECO:0000256" key="1">
    <source>
        <dbReference type="ARBA" id="ARBA00006914"/>
    </source>
</evidence>
<dbReference type="Gene3D" id="3.40.50.300">
    <property type="entry name" value="P-loop containing nucleotide triphosphate hydrolases"/>
    <property type="match status" value="1"/>
</dbReference>
<dbReference type="EMBL" id="JACHJK010000006">
    <property type="protein sequence ID" value="MBB5928280.1"/>
    <property type="molecule type" value="Genomic_DNA"/>
</dbReference>
<keyword evidence="3" id="KW-0067">ATP-binding</keyword>
<protein>
    <recommendedName>
        <fullName evidence="5">AAA+ ATPase domain-containing protein</fullName>
    </recommendedName>
</protein>
<dbReference type="InterPro" id="IPR003593">
    <property type="entry name" value="AAA+_ATPase"/>
</dbReference>
<dbReference type="InterPro" id="IPR003959">
    <property type="entry name" value="ATPase_AAA_core"/>
</dbReference>
<dbReference type="SMART" id="SM00382">
    <property type="entry name" value="AAA"/>
    <property type="match status" value="1"/>
</dbReference>
<dbReference type="InterPro" id="IPR027417">
    <property type="entry name" value="P-loop_NTPase"/>
</dbReference>
<dbReference type="PANTHER" id="PTHR23073">
    <property type="entry name" value="26S PROTEASOME REGULATORY SUBUNIT"/>
    <property type="match status" value="1"/>
</dbReference>
<organism evidence="6 7">
    <name type="scientific">Streptomyces echinatus</name>
    <dbReference type="NCBI Taxonomy" id="67293"/>
    <lineage>
        <taxon>Bacteria</taxon>
        <taxon>Bacillati</taxon>
        <taxon>Actinomycetota</taxon>
        <taxon>Actinomycetes</taxon>
        <taxon>Kitasatosporales</taxon>
        <taxon>Streptomycetaceae</taxon>
        <taxon>Streptomyces</taxon>
    </lineage>
</organism>
<evidence type="ECO:0000313" key="6">
    <source>
        <dbReference type="EMBL" id="MBB5928280.1"/>
    </source>
</evidence>
<keyword evidence="2" id="KW-0547">Nucleotide-binding</keyword>
<dbReference type="Pfam" id="PF00004">
    <property type="entry name" value="AAA"/>
    <property type="match status" value="1"/>
</dbReference>
<dbReference type="SUPFAM" id="SSF52540">
    <property type="entry name" value="P-loop containing nucleoside triphosphate hydrolases"/>
    <property type="match status" value="1"/>
</dbReference>
<sequence>MGHTAHASEAVAPWQMLADTLLQREALICRLGEGVPPHDFAGLYVASEDLDRVLRTLPGLDGPDRSAVRGVRDHLEPGLAAAREMFAASLDGAGKDASTGGDPFTMLVRRSRLTLSQAELLAVVCAVDLSPARMKLVCYIQDDVHLPRLTLSTVTRMFGSAHAAAHGSRLLTAALVAVGTEGPWATRMLAPADRVLWALTGDDTPDPGLPPGTRRTEGTAPGTAVPELLLVSGTDTASRLRAVTEHRSGQGLLTSAVPGGAAAWEALVREATIGELAVVLELTGPPDRETCDRIDRADHLTWVLGSGAELPLEVLPRRAFTELTVGPAAADAADWAAAFGTGPEAGIRLTRDQLGLVAAAAGGQVAGLSAGIRRLAGGHLDRLAVRVSPQRDWDDLVLPADQTRGLREIVTRHQRRSLVYQQWGFSPLPSAGVVALFSGPSGTGKTLAAEIIAGELQLDLYKVSLSSVVSKYIGETEKNLERIFGAAAAGDLVLFFDEADALFGKRSEVSDSHDRYANIQVAYLLQRLESYDGIVVLATNLQRNIDDAFLRRVSVGVEFEAPDECGRRRIWQRAFPAPAPVSELDLDFLARQFRVTGGIIRNAALGAAFRAARDSGTITMEHVVLALHREFQKIGRLCTEAEFGPYMDLLDTEQD</sequence>